<dbReference type="InterPro" id="IPR042263">
    <property type="entry name" value="DPH1/DPH2_1"/>
</dbReference>
<dbReference type="SFLD" id="SFLDS00032">
    <property type="entry name" value="Radical_SAM_3-amino-3-carboxyp"/>
    <property type="match status" value="1"/>
</dbReference>
<dbReference type="OMA" id="QIWNENH"/>
<dbReference type="Bgee" id="446553">
    <property type="expression patterns" value="Expressed in ovary and 19 other cell types or tissues"/>
</dbReference>
<dbReference type="Gene3D" id="3.40.50.11840">
    <property type="entry name" value="Diphthamide synthesis DPH1/DPH2 domain 1"/>
    <property type="match status" value="1"/>
</dbReference>
<evidence type="ECO:0000256" key="8">
    <source>
        <dbReference type="ARBA" id="ARBA00045159"/>
    </source>
</evidence>
<dbReference type="OrthoDB" id="449241at2759"/>
<dbReference type="CTD" id="446553"/>
<accession>A0A1L8GM49</accession>
<comment type="function">
    <text evidence="8 9">Required for the first step of diphthamide biosynthesis, a post-translational modification of histidine which occurs in elongation factor 2. DPH1 and DPH2 transfer a 3-amino-3-carboxypropyl (ACP) group from S-adenosyl-L-methionine (SAM) to a histidine residue, the reaction is assisted by a reduction system comprising DPH3 and a NADH-dependent reductase. Facilitates the reduction of the catalytic iron-sulfur cluster found in the DPH1 subunit.</text>
</comment>
<evidence type="ECO:0000256" key="4">
    <source>
        <dbReference type="ARBA" id="ARBA00021914"/>
    </source>
</evidence>
<dbReference type="RefSeq" id="XP_018112273.1">
    <property type="nucleotide sequence ID" value="XM_018256784.2"/>
</dbReference>
<evidence type="ECO:0000256" key="9">
    <source>
        <dbReference type="RuleBase" id="RU364133"/>
    </source>
</evidence>
<dbReference type="InterPro" id="IPR010014">
    <property type="entry name" value="DHP2"/>
</dbReference>
<dbReference type="FunFam" id="3.40.50.11860:FF:000001">
    <property type="entry name" value="2-(3-amino-3-carboxypropyl)histidine synthase subunit 2"/>
    <property type="match status" value="1"/>
</dbReference>
<dbReference type="GO" id="GO:0090560">
    <property type="term" value="F:2-(3-amino-3-carboxypropyl)histidine synthase activity"/>
    <property type="evidence" value="ECO:0007669"/>
    <property type="project" value="InterPro"/>
</dbReference>
<dbReference type="PANTHER" id="PTHR10762:SF2">
    <property type="entry name" value="2-(3-AMINO-3-CARBOXYPROPYL)HISTIDINE SYNTHASE SUBUNIT 2"/>
    <property type="match status" value="1"/>
</dbReference>
<evidence type="ECO:0000256" key="1">
    <source>
        <dbReference type="ARBA" id="ARBA00001966"/>
    </source>
</evidence>
<organism evidence="10 11">
    <name type="scientific">Xenopus laevis</name>
    <name type="common">African clawed frog</name>
    <dbReference type="NCBI Taxonomy" id="8355"/>
    <lineage>
        <taxon>Eukaryota</taxon>
        <taxon>Metazoa</taxon>
        <taxon>Chordata</taxon>
        <taxon>Craniata</taxon>
        <taxon>Vertebrata</taxon>
        <taxon>Euteleostomi</taxon>
        <taxon>Amphibia</taxon>
        <taxon>Batrachia</taxon>
        <taxon>Anura</taxon>
        <taxon>Pipoidea</taxon>
        <taxon>Pipidae</taxon>
        <taxon>Xenopodinae</taxon>
        <taxon>Xenopus</taxon>
        <taxon>Xenopus</taxon>
    </lineage>
</organism>
<dbReference type="GeneID" id="446553"/>
<dbReference type="Gene3D" id="3.40.50.11860">
    <property type="entry name" value="Diphthamide synthesis DPH1/DPH2 domain 3"/>
    <property type="match status" value="1"/>
</dbReference>
<dbReference type="SFLD" id="SFLDG01121">
    <property type="entry name" value="Diphthamide_biosynthesis"/>
    <property type="match status" value="1"/>
</dbReference>
<evidence type="ECO:0000313" key="10">
    <source>
        <dbReference type="Proteomes" id="UP000186698"/>
    </source>
</evidence>
<evidence type="ECO:0000256" key="5">
    <source>
        <dbReference type="ARBA" id="ARBA00022723"/>
    </source>
</evidence>
<evidence type="ECO:0000256" key="7">
    <source>
        <dbReference type="ARBA" id="ARBA00023014"/>
    </source>
</evidence>
<dbReference type="STRING" id="8355.A0A1L8GM49"/>
<dbReference type="GO" id="GO:0051536">
    <property type="term" value="F:iron-sulfur cluster binding"/>
    <property type="evidence" value="ECO:0007669"/>
    <property type="project" value="UniProtKB-KW"/>
</dbReference>
<dbReference type="GO" id="GO:0017183">
    <property type="term" value="P:protein histidyl modification to diphthamide"/>
    <property type="evidence" value="ECO:0000318"/>
    <property type="project" value="GO_Central"/>
</dbReference>
<comment type="cofactor">
    <cofactor evidence="1">
        <name>[4Fe-4S] cluster</name>
        <dbReference type="ChEBI" id="CHEBI:49883"/>
    </cofactor>
</comment>
<evidence type="ECO:0000256" key="3">
    <source>
        <dbReference type="ARBA" id="ARBA00006179"/>
    </source>
</evidence>
<keyword evidence="7 9" id="KW-0411">Iron-sulfur</keyword>
<dbReference type="Pfam" id="PF01866">
    <property type="entry name" value="Diphthamide_syn"/>
    <property type="match status" value="1"/>
</dbReference>
<dbReference type="AGR" id="Xenbase:XB-GENE-980248"/>
<evidence type="ECO:0000313" key="11">
    <source>
        <dbReference type="RefSeq" id="XP_018112273.1"/>
    </source>
</evidence>
<dbReference type="GO" id="GO:0046872">
    <property type="term" value="F:metal ion binding"/>
    <property type="evidence" value="ECO:0007669"/>
    <property type="project" value="UniProtKB-KW"/>
</dbReference>
<sequence length="478" mass="52717">MAAALFSSNGEEAIGRNIDIGQDDIQSSPEKDLGEFYEIEKTVEFIQRNAAQKVALQFPDDLLLDSVKVARKLEEATGAKTYILGDTSYGSCCVDEVAAEHVKANVLVHYGRACLSPCCRLPVSYVFGRKAVNMDLCAEAFLSHYRDTESHVVVLSDVVYDHALGELAKRIRSAYPNVIFSKLTSCGETASPDEIVKFGRRFSPDLRLWPESYGIFYVGGEGSTLNNLMLTWPRCSFFSFNPFTGEGRTEGLHVNRALMKRFYLIERARDAHVFGILVGTLGVSDYLSALKHLKNIIHLAGKKSYMFSVGKLNPAKLANFPEIDVFVLVACPENSLLDSSEFYKPVVTPDEMEIACNPAREWHGYCITNFRELLPGGSAYVEFPETDPSDAHHTDVSLITGNLRSSHLTVAETLEKDSDTSLVQRNSKTALAQMSSAASYLASRSWQGLDKALGQTPVVKAVEGRKGIAIAYEDEICS</sequence>
<keyword evidence="5 9" id="KW-0479">Metal-binding</keyword>
<keyword evidence="6 9" id="KW-0408">Iron</keyword>
<comment type="pathway">
    <text evidence="2 9">Protein modification; peptidyl-diphthamide biosynthesis.</text>
</comment>
<dbReference type="SFLD" id="SFLDF00408">
    <property type="entry name" value="Diphthamide_biosynthesis_famil"/>
    <property type="match status" value="1"/>
</dbReference>
<gene>
    <name evidence="11 12" type="primary">dph2.L</name>
    <name evidence="11" type="synonym">dph2</name>
    <name evidence="11" type="synonym">TPX2</name>
</gene>
<evidence type="ECO:0000313" key="12">
    <source>
        <dbReference type="Xenbase" id="XB-GENE-980248"/>
    </source>
</evidence>
<dbReference type="PANTHER" id="PTHR10762">
    <property type="entry name" value="DIPHTHAMIDE BIOSYNTHESIS PROTEIN"/>
    <property type="match status" value="1"/>
</dbReference>
<dbReference type="InterPro" id="IPR042265">
    <property type="entry name" value="DPH1/DPH2_3"/>
</dbReference>
<dbReference type="Proteomes" id="UP000186698">
    <property type="component" value="Chromosome 4L"/>
</dbReference>
<proteinExistence type="inferred from homology"/>
<dbReference type="Xenbase" id="XB-GENE-980248">
    <property type="gene designation" value="dph2.L"/>
</dbReference>
<evidence type="ECO:0000256" key="6">
    <source>
        <dbReference type="ARBA" id="ARBA00023004"/>
    </source>
</evidence>
<comment type="similarity">
    <text evidence="3 9">Belongs to the DPH1/DPH2 family. DPH2 subfamily.</text>
</comment>
<keyword evidence="10" id="KW-1185">Reference proteome</keyword>
<reference evidence="11" key="1">
    <citation type="submission" date="2025-08" db="UniProtKB">
        <authorList>
            <consortium name="RefSeq"/>
        </authorList>
    </citation>
    <scope>IDENTIFICATION</scope>
    <source>
        <strain evidence="11">J_2021</strain>
        <tissue evidence="11">Erythrocytes</tissue>
    </source>
</reference>
<dbReference type="FunFam" id="3.40.50.11840:FF:000002">
    <property type="entry name" value="2-(3-amino-3-carboxypropyl)histidine synthase subunit 2"/>
    <property type="match status" value="1"/>
</dbReference>
<dbReference type="NCBIfam" id="TIGR00272">
    <property type="entry name" value="DPH2"/>
    <property type="match status" value="1"/>
</dbReference>
<dbReference type="UniPathway" id="UPA00559"/>
<dbReference type="NCBIfam" id="TIGR00322">
    <property type="entry name" value="diphth2_R"/>
    <property type="match status" value="1"/>
</dbReference>
<protein>
    <recommendedName>
        <fullName evidence="4 9">2-(3-amino-3-carboxypropyl)histidine synthase subunit 2</fullName>
    </recommendedName>
</protein>
<dbReference type="AlphaFoldDB" id="A0A1L8GM49"/>
<dbReference type="PaxDb" id="8355-A0A1L8GM49"/>
<dbReference type="InterPro" id="IPR016435">
    <property type="entry name" value="DPH1/DPH2"/>
</dbReference>
<name>A0A1L8GM49_XENLA</name>
<evidence type="ECO:0000256" key="2">
    <source>
        <dbReference type="ARBA" id="ARBA00005156"/>
    </source>
</evidence>